<keyword evidence="1" id="KW-0812">Transmembrane</keyword>
<evidence type="ECO:0008006" key="4">
    <source>
        <dbReference type="Google" id="ProtNLM"/>
    </source>
</evidence>
<proteinExistence type="predicted"/>
<dbReference type="Proteomes" id="UP001396646">
    <property type="component" value="Unassembled WGS sequence"/>
</dbReference>
<gene>
    <name evidence="2" type="ORF">WOA13_03455</name>
</gene>
<reference evidence="2 3" key="1">
    <citation type="submission" date="2024-04" db="EMBL/GenBank/DDBJ databases">
        <title>Methanococcoides sp. LMO-2.</title>
        <authorList>
            <person name="Liang L."/>
        </authorList>
    </citation>
    <scope>NUCLEOTIDE SEQUENCE [LARGE SCALE GENOMIC DNA]</scope>
    <source>
        <strain evidence="2 3">LMO-2</strain>
    </source>
</reference>
<sequence length="141" mass="16026">MKINERVLVAGVFGALFLLILFILLIPFIFTGPASSFFVVHNHDVNDHTVVIDVFDSHNRSIVTETYELGPKSDISQKRPLRLSLPFSKGEFNFKVTVDDKIIGIYPVKIPDPYTMVNIRLYYEDYTGNMTPVSLEVVEIC</sequence>
<keyword evidence="3" id="KW-1185">Reference proteome</keyword>
<accession>A0ABU9KRI0</accession>
<dbReference type="RefSeq" id="WP_342126594.1">
    <property type="nucleotide sequence ID" value="NZ_JBCAUS010000002.1"/>
</dbReference>
<organism evidence="2 3">
    <name type="scientific">Methanococcoides cohabitans</name>
    <dbReference type="NCBI Taxonomy" id="3136559"/>
    <lineage>
        <taxon>Archaea</taxon>
        <taxon>Methanobacteriati</taxon>
        <taxon>Methanobacteriota</taxon>
        <taxon>Stenosarchaea group</taxon>
        <taxon>Methanomicrobia</taxon>
        <taxon>Methanosarcinales</taxon>
        <taxon>Methanosarcinaceae</taxon>
        <taxon>Methanococcoides</taxon>
    </lineage>
</organism>
<keyword evidence="1" id="KW-1133">Transmembrane helix</keyword>
<comment type="caution">
    <text evidence="2">The sequence shown here is derived from an EMBL/GenBank/DDBJ whole genome shotgun (WGS) entry which is preliminary data.</text>
</comment>
<evidence type="ECO:0000313" key="3">
    <source>
        <dbReference type="Proteomes" id="UP001396646"/>
    </source>
</evidence>
<feature type="transmembrane region" description="Helical" evidence="1">
    <location>
        <begin position="7"/>
        <end position="30"/>
    </location>
</feature>
<protein>
    <recommendedName>
        <fullName evidence="4">DUF1616 domain-containing protein</fullName>
    </recommendedName>
</protein>
<name>A0ABU9KRI0_9EURY</name>
<keyword evidence="1" id="KW-0472">Membrane</keyword>
<evidence type="ECO:0000313" key="2">
    <source>
        <dbReference type="EMBL" id="MEL4304897.1"/>
    </source>
</evidence>
<evidence type="ECO:0000256" key="1">
    <source>
        <dbReference type="SAM" id="Phobius"/>
    </source>
</evidence>
<dbReference type="EMBL" id="JBCAUS010000002">
    <property type="protein sequence ID" value="MEL4304897.1"/>
    <property type="molecule type" value="Genomic_DNA"/>
</dbReference>